<proteinExistence type="predicted"/>
<sequence>MCTLEKRGSTYILTLTGNDDHRLNPSLADSISAALKSLPHLPLLLPLSQPENGKFFSNGGDIAWAQSNKNRIFLMMSKIRSLLTDLMSLPMPTIAAIHGQVYAENRKILLEDVLNELTIAETEESFKRSGL</sequence>
<dbReference type="Gene3D" id="3.90.226.10">
    <property type="entry name" value="2-enoyl-CoA Hydratase, Chain A, domain 1"/>
    <property type="match status" value="1"/>
</dbReference>
<dbReference type="PANTHER" id="PTHR11941">
    <property type="entry name" value="ENOYL-COA HYDRATASE-RELATED"/>
    <property type="match status" value="1"/>
</dbReference>
<organism evidence="1 2">
    <name type="scientific">Heracleum sosnowskyi</name>
    <dbReference type="NCBI Taxonomy" id="360622"/>
    <lineage>
        <taxon>Eukaryota</taxon>
        <taxon>Viridiplantae</taxon>
        <taxon>Streptophyta</taxon>
        <taxon>Embryophyta</taxon>
        <taxon>Tracheophyta</taxon>
        <taxon>Spermatophyta</taxon>
        <taxon>Magnoliopsida</taxon>
        <taxon>eudicotyledons</taxon>
        <taxon>Gunneridae</taxon>
        <taxon>Pentapetalae</taxon>
        <taxon>asterids</taxon>
        <taxon>campanulids</taxon>
        <taxon>Apiales</taxon>
        <taxon>Apiaceae</taxon>
        <taxon>Apioideae</taxon>
        <taxon>apioid superclade</taxon>
        <taxon>Tordylieae</taxon>
        <taxon>Tordyliinae</taxon>
        <taxon>Heracleum</taxon>
    </lineage>
</organism>
<evidence type="ECO:0000313" key="2">
    <source>
        <dbReference type="Proteomes" id="UP001237642"/>
    </source>
</evidence>
<accession>A0AAD8M0N2</accession>
<reference evidence="1" key="2">
    <citation type="submission" date="2023-05" db="EMBL/GenBank/DDBJ databases">
        <authorList>
            <person name="Schelkunov M.I."/>
        </authorList>
    </citation>
    <scope>NUCLEOTIDE SEQUENCE</scope>
    <source>
        <strain evidence="1">Hsosn_3</strain>
        <tissue evidence="1">Leaf</tissue>
    </source>
</reference>
<dbReference type="GO" id="GO:0005777">
    <property type="term" value="C:peroxisome"/>
    <property type="evidence" value="ECO:0007669"/>
    <property type="project" value="TreeGrafter"/>
</dbReference>
<dbReference type="InterPro" id="IPR029045">
    <property type="entry name" value="ClpP/crotonase-like_dom_sf"/>
</dbReference>
<dbReference type="AlphaFoldDB" id="A0AAD8M0N2"/>
<dbReference type="EMBL" id="JAUIZM010000011">
    <property type="protein sequence ID" value="KAK1355369.1"/>
    <property type="molecule type" value="Genomic_DNA"/>
</dbReference>
<reference evidence="1" key="1">
    <citation type="submission" date="2023-02" db="EMBL/GenBank/DDBJ databases">
        <title>Genome of toxic invasive species Heracleum sosnowskyi carries increased number of genes despite the absence of recent whole-genome duplications.</title>
        <authorList>
            <person name="Schelkunov M."/>
            <person name="Shtratnikova V."/>
            <person name="Makarenko M."/>
            <person name="Klepikova A."/>
            <person name="Omelchenko D."/>
            <person name="Novikova G."/>
            <person name="Obukhova E."/>
            <person name="Bogdanov V."/>
            <person name="Penin A."/>
            <person name="Logacheva M."/>
        </authorList>
    </citation>
    <scope>NUCLEOTIDE SEQUENCE</scope>
    <source>
        <strain evidence="1">Hsosn_3</strain>
        <tissue evidence="1">Leaf</tissue>
    </source>
</reference>
<keyword evidence="2" id="KW-1185">Reference proteome</keyword>
<gene>
    <name evidence="1" type="ORF">POM88_048625</name>
</gene>
<protein>
    <submittedName>
        <fullName evidence="1">Enoyl-CoA delta isomerase 3</fullName>
    </submittedName>
</protein>
<dbReference type="Proteomes" id="UP001237642">
    <property type="component" value="Unassembled WGS sequence"/>
</dbReference>
<dbReference type="SUPFAM" id="SSF52096">
    <property type="entry name" value="ClpP/crotonase"/>
    <property type="match status" value="1"/>
</dbReference>
<evidence type="ECO:0000313" key="1">
    <source>
        <dbReference type="EMBL" id="KAK1355369.1"/>
    </source>
</evidence>
<comment type="caution">
    <text evidence="1">The sequence shown here is derived from an EMBL/GenBank/DDBJ whole genome shotgun (WGS) entry which is preliminary data.</text>
</comment>
<name>A0AAD8M0N2_9APIA</name>
<dbReference type="GO" id="GO:0006635">
    <property type="term" value="P:fatty acid beta-oxidation"/>
    <property type="evidence" value="ECO:0007669"/>
    <property type="project" value="TreeGrafter"/>
</dbReference>
<dbReference type="PANTHER" id="PTHR11941:SF150">
    <property type="entry name" value="ENOYL-COA HYDRATASE"/>
    <property type="match status" value="1"/>
</dbReference>
<keyword evidence="1" id="KW-0413">Isomerase</keyword>
<dbReference type="GO" id="GO:0004165">
    <property type="term" value="F:delta(3)-delta(2)-enoyl-CoA isomerase activity"/>
    <property type="evidence" value="ECO:0007669"/>
    <property type="project" value="TreeGrafter"/>
</dbReference>